<evidence type="ECO:0000313" key="2">
    <source>
        <dbReference type="EMBL" id="TNN80921.1"/>
    </source>
</evidence>
<proteinExistence type="predicted"/>
<accession>A0A4Z2ISW2</accession>
<organism evidence="2 3">
    <name type="scientific">Liparis tanakae</name>
    <name type="common">Tanaka's snailfish</name>
    <dbReference type="NCBI Taxonomy" id="230148"/>
    <lineage>
        <taxon>Eukaryota</taxon>
        <taxon>Metazoa</taxon>
        <taxon>Chordata</taxon>
        <taxon>Craniata</taxon>
        <taxon>Vertebrata</taxon>
        <taxon>Euteleostomi</taxon>
        <taxon>Actinopterygii</taxon>
        <taxon>Neopterygii</taxon>
        <taxon>Teleostei</taxon>
        <taxon>Neoteleostei</taxon>
        <taxon>Acanthomorphata</taxon>
        <taxon>Eupercaria</taxon>
        <taxon>Perciformes</taxon>
        <taxon>Cottioidei</taxon>
        <taxon>Cottales</taxon>
        <taxon>Liparidae</taxon>
        <taxon>Liparis</taxon>
    </lineage>
</organism>
<comment type="caution">
    <text evidence="2">The sequence shown here is derived from an EMBL/GenBank/DDBJ whole genome shotgun (WGS) entry which is preliminary data.</text>
</comment>
<keyword evidence="3" id="KW-1185">Reference proteome</keyword>
<feature type="compositionally biased region" description="Low complexity" evidence="1">
    <location>
        <begin position="263"/>
        <end position="278"/>
    </location>
</feature>
<dbReference type="OrthoDB" id="10658534at2759"/>
<sequence>MTSIWSTYSALRRETLSTRCGAGFAKSLILSFVAVLGAVNPNTKDLCLTFSLKDPQQHLEGDVVPQPRPDSSISGLRAACQCNTKLQTERDRGLLLRRGPLARKGFGRHPNICLHLLCKRASLRKPGGSNIAEQMSTNLSLLVWGSRFVAPGLRGEDCSQQESPLCPLEYVTEAQHKAVFHGAGAYLGSEKRLSKVLISHFSSCCEETPLEKAPRSSVHSLVDVEGRVAMGCLVTTSWGQTGARREGRLADTGGPDLDQVRRAPGQPASSSHAHAPSPFKSITCSSL</sequence>
<protein>
    <submittedName>
        <fullName evidence="2">Uncharacterized protein</fullName>
    </submittedName>
</protein>
<evidence type="ECO:0000313" key="3">
    <source>
        <dbReference type="Proteomes" id="UP000314294"/>
    </source>
</evidence>
<reference evidence="2 3" key="1">
    <citation type="submission" date="2019-03" db="EMBL/GenBank/DDBJ databases">
        <title>First draft genome of Liparis tanakae, snailfish: a comprehensive survey of snailfish specific genes.</title>
        <authorList>
            <person name="Kim W."/>
            <person name="Song I."/>
            <person name="Jeong J.-H."/>
            <person name="Kim D."/>
            <person name="Kim S."/>
            <person name="Ryu S."/>
            <person name="Song J.Y."/>
            <person name="Lee S.K."/>
        </authorList>
    </citation>
    <scope>NUCLEOTIDE SEQUENCE [LARGE SCALE GENOMIC DNA]</scope>
    <source>
        <tissue evidence="2">Muscle</tissue>
    </source>
</reference>
<dbReference type="AlphaFoldDB" id="A0A4Z2ISW2"/>
<dbReference type="EMBL" id="SRLO01000050">
    <property type="protein sequence ID" value="TNN80921.1"/>
    <property type="molecule type" value="Genomic_DNA"/>
</dbReference>
<dbReference type="Proteomes" id="UP000314294">
    <property type="component" value="Unassembled WGS sequence"/>
</dbReference>
<feature type="region of interest" description="Disordered" evidence="1">
    <location>
        <begin position="244"/>
        <end position="287"/>
    </location>
</feature>
<name>A0A4Z2ISW2_9TELE</name>
<gene>
    <name evidence="2" type="ORF">EYF80_008926</name>
</gene>
<evidence type="ECO:0000256" key="1">
    <source>
        <dbReference type="SAM" id="MobiDB-lite"/>
    </source>
</evidence>